<dbReference type="EMBL" id="CH480844">
    <property type="protein sequence ID" value="EDW49856.1"/>
    <property type="molecule type" value="Genomic_DNA"/>
</dbReference>
<dbReference type="Proteomes" id="UP000001292">
    <property type="component" value="Unassembled WGS sequence"/>
</dbReference>
<gene>
    <name evidence="3" type="primary">Dsec\GM19713</name>
    <name evidence="3" type="ORF">Dsec_GM19713</name>
</gene>
<accession>B4IIT5</accession>
<evidence type="ECO:0000313" key="3">
    <source>
        <dbReference type="EMBL" id="EDW49856.1"/>
    </source>
</evidence>
<evidence type="ECO:0000256" key="1">
    <source>
        <dbReference type="SAM" id="Coils"/>
    </source>
</evidence>
<feature type="coiled-coil region" evidence="1">
    <location>
        <begin position="1"/>
        <end position="46"/>
    </location>
</feature>
<sequence length="253" mass="29947">MEQFKKVEEKLKLDREQLQRQLRSDMKTLELRMADQQRQLEEKSLAWSWHQQQQLQQGQLQQQQQQQHLQRQHLLIQQQPGAQPPQQQQQQQHFVHQDAHMSPETYIMQQQAFLYDPSYIYSTAYQESVAYQQRIQAYHEQQNYQAPESHTTAVELPRRFLLPPPPFCQSSSRTCTEVSPSVQKVRRCRTRISELASDPYSRQMRTPLPPASLILPGHRNPQSQPLEPRNDHFGITPVMSNYVASFMNMQSDR</sequence>
<proteinExistence type="predicted"/>
<keyword evidence="1" id="KW-0175">Coiled coil</keyword>
<protein>
    <submittedName>
        <fullName evidence="3">GM19713</fullName>
    </submittedName>
</protein>
<dbReference type="PhylomeDB" id="B4IIT5"/>
<dbReference type="AlphaFoldDB" id="B4IIT5"/>
<evidence type="ECO:0000313" key="4">
    <source>
        <dbReference type="Proteomes" id="UP000001292"/>
    </source>
</evidence>
<feature type="region of interest" description="Disordered" evidence="2">
    <location>
        <begin position="78"/>
        <end position="97"/>
    </location>
</feature>
<organism evidence="4">
    <name type="scientific">Drosophila sechellia</name>
    <name type="common">Fruit fly</name>
    <dbReference type="NCBI Taxonomy" id="7238"/>
    <lineage>
        <taxon>Eukaryota</taxon>
        <taxon>Metazoa</taxon>
        <taxon>Ecdysozoa</taxon>
        <taxon>Arthropoda</taxon>
        <taxon>Hexapoda</taxon>
        <taxon>Insecta</taxon>
        <taxon>Pterygota</taxon>
        <taxon>Neoptera</taxon>
        <taxon>Endopterygota</taxon>
        <taxon>Diptera</taxon>
        <taxon>Brachycera</taxon>
        <taxon>Muscomorpha</taxon>
        <taxon>Ephydroidea</taxon>
        <taxon>Drosophilidae</taxon>
        <taxon>Drosophila</taxon>
        <taxon>Sophophora</taxon>
    </lineage>
</organism>
<dbReference type="STRING" id="7238.B4IIT5"/>
<name>B4IIT5_DROSE</name>
<reference evidence="3 4" key="1">
    <citation type="journal article" date="2007" name="Nature">
        <title>Evolution of genes and genomes on the Drosophila phylogeny.</title>
        <authorList>
            <consortium name="Drosophila 12 Genomes Consortium"/>
            <person name="Clark A.G."/>
            <person name="Eisen M.B."/>
            <person name="Smith D.R."/>
            <person name="Bergman C.M."/>
            <person name="Oliver B."/>
            <person name="Markow T.A."/>
            <person name="Kaufman T.C."/>
            <person name="Kellis M."/>
            <person name="Gelbart W."/>
            <person name="Iyer V.N."/>
            <person name="Pollard D.A."/>
            <person name="Sackton T.B."/>
            <person name="Larracuente A.M."/>
            <person name="Singh N.D."/>
            <person name="Abad J.P."/>
            <person name="Abt D.N."/>
            <person name="Adryan B."/>
            <person name="Aguade M."/>
            <person name="Akashi H."/>
            <person name="Anderson W.W."/>
            <person name="Aquadro C.F."/>
            <person name="Ardell D.H."/>
            <person name="Arguello R."/>
            <person name="Artieri C.G."/>
            <person name="Barbash D.A."/>
            <person name="Barker D."/>
            <person name="Barsanti P."/>
            <person name="Batterham P."/>
            <person name="Batzoglou S."/>
            <person name="Begun D."/>
            <person name="Bhutkar A."/>
            <person name="Blanco E."/>
            <person name="Bosak S.A."/>
            <person name="Bradley R.K."/>
            <person name="Brand A.D."/>
            <person name="Brent M.R."/>
            <person name="Brooks A.N."/>
            <person name="Brown R.H."/>
            <person name="Butlin R.K."/>
            <person name="Caggese C."/>
            <person name="Calvi B.R."/>
            <person name="Bernardo de Carvalho A."/>
            <person name="Caspi A."/>
            <person name="Castrezana S."/>
            <person name="Celniker S.E."/>
            <person name="Chang J.L."/>
            <person name="Chapple C."/>
            <person name="Chatterji S."/>
            <person name="Chinwalla A."/>
            <person name="Civetta A."/>
            <person name="Clifton S.W."/>
            <person name="Comeron J.M."/>
            <person name="Costello J.C."/>
            <person name="Coyne J.A."/>
            <person name="Daub J."/>
            <person name="David R.G."/>
            <person name="Delcher A.L."/>
            <person name="Delehaunty K."/>
            <person name="Do C.B."/>
            <person name="Ebling H."/>
            <person name="Edwards K."/>
            <person name="Eickbush T."/>
            <person name="Evans J.D."/>
            <person name="Filipski A."/>
            <person name="Findeiss S."/>
            <person name="Freyhult E."/>
            <person name="Fulton L."/>
            <person name="Fulton R."/>
            <person name="Garcia A.C."/>
            <person name="Gardiner A."/>
            <person name="Garfield D.A."/>
            <person name="Garvin B.E."/>
            <person name="Gibson G."/>
            <person name="Gilbert D."/>
            <person name="Gnerre S."/>
            <person name="Godfrey J."/>
            <person name="Good R."/>
            <person name="Gotea V."/>
            <person name="Gravely B."/>
            <person name="Greenberg A.J."/>
            <person name="Griffiths-Jones S."/>
            <person name="Gross S."/>
            <person name="Guigo R."/>
            <person name="Gustafson E.A."/>
            <person name="Haerty W."/>
            <person name="Hahn M.W."/>
            <person name="Halligan D.L."/>
            <person name="Halpern A.L."/>
            <person name="Halter G.M."/>
            <person name="Han M.V."/>
            <person name="Heger A."/>
            <person name="Hillier L."/>
            <person name="Hinrichs A.S."/>
            <person name="Holmes I."/>
            <person name="Hoskins R.A."/>
            <person name="Hubisz M.J."/>
            <person name="Hultmark D."/>
            <person name="Huntley M.A."/>
            <person name="Jaffe D.B."/>
            <person name="Jagadeeshan S."/>
            <person name="Jeck W.R."/>
            <person name="Johnson J."/>
            <person name="Jones C.D."/>
            <person name="Jordan W.C."/>
            <person name="Karpen G.H."/>
            <person name="Kataoka E."/>
            <person name="Keightley P.D."/>
            <person name="Kheradpour P."/>
            <person name="Kirkness E.F."/>
            <person name="Koerich L.B."/>
            <person name="Kristiansen K."/>
            <person name="Kudrna D."/>
            <person name="Kulathinal R.J."/>
            <person name="Kumar S."/>
            <person name="Kwok R."/>
            <person name="Lander E."/>
            <person name="Langley C.H."/>
            <person name="Lapoint R."/>
            <person name="Lazzaro B.P."/>
            <person name="Lee S.J."/>
            <person name="Levesque L."/>
            <person name="Li R."/>
            <person name="Lin C.F."/>
            <person name="Lin M.F."/>
            <person name="Lindblad-Toh K."/>
            <person name="Llopart A."/>
            <person name="Long M."/>
            <person name="Low L."/>
            <person name="Lozovsky E."/>
            <person name="Lu J."/>
            <person name="Luo M."/>
            <person name="Machado C.A."/>
            <person name="Makalowski W."/>
            <person name="Marzo M."/>
            <person name="Matsuda M."/>
            <person name="Matzkin L."/>
            <person name="McAllister B."/>
            <person name="McBride C.S."/>
            <person name="McKernan B."/>
            <person name="McKernan K."/>
            <person name="Mendez-Lago M."/>
            <person name="Minx P."/>
            <person name="Mollenhauer M.U."/>
            <person name="Montooth K."/>
            <person name="Mount S.M."/>
            <person name="Mu X."/>
            <person name="Myers E."/>
            <person name="Negre B."/>
            <person name="Newfeld S."/>
            <person name="Nielsen R."/>
            <person name="Noor M.A."/>
            <person name="O'Grady P."/>
            <person name="Pachter L."/>
            <person name="Papaceit M."/>
            <person name="Parisi M.J."/>
            <person name="Parisi M."/>
            <person name="Parts L."/>
            <person name="Pedersen J.S."/>
            <person name="Pesole G."/>
            <person name="Phillippy A.M."/>
            <person name="Ponting C.P."/>
            <person name="Pop M."/>
            <person name="Porcelli D."/>
            <person name="Powell J.R."/>
            <person name="Prohaska S."/>
            <person name="Pruitt K."/>
            <person name="Puig M."/>
            <person name="Quesneville H."/>
            <person name="Ram K.R."/>
            <person name="Rand D."/>
            <person name="Rasmussen M.D."/>
            <person name="Reed L.K."/>
            <person name="Reenan R."/>
            <person name="Reily A."/>
            <person name="Remington K.A."/>
            <person name="Rieger T.T."/>
            <person name="Ritchie M.G."/>
            <person name="Robin C."/>
            <person name="Rogers Y.H."/>
            <person name="Rohde C."/>
            <person name="Rozas J."/>
            <person name="Rubenfield M.J."/>
            <person name="Ruiz A."/>
            <person name="Russo S."/>
            <person name="Salzberg S.L."/>
            <person name="Sanchez-Gracia A."/>
            <person name="Saranga D.J."/>
            <person name="Sato H."/>
            <person name="Schaeffer S.W."/>
            <person name="Schatz M.C."/>
            <person name="Schlenke T."/>
            <person name="Schwartz R."/>
            <person name="Segarra C."/>
            <person name="Singh R.S."/>
            <person name="Sirot L."/>
            <person name="Sirota M."/>
            <person name="Sisneros N.B."/>
            <person name="Smith C.D."/>
            <person name="Smith T.F."/>
            <person name="Spieth J."/>
            <person name="Stage D.E."/>
            <person name="Stark A."/>
            <person name="Stephan W."/>
            <person name="Strausberg R.L."/>
            <person name="Strempel S."/>
            <person name="Sturgill D."/>
            <person name="Sutton G."/>
            <person name="Sutton G.G."/>
            <person name="Tao W."/>
            <person name="Teichmann S."/>
            <person name="Tobari Y.N."/>
            <person name="Tomimura Y."/>
            <person name="Tsolas J.M."/>
            <person name="Valente V.L."/>
            <person name="Venter E."/>
            <person name="Venter J.C."/>
            <person name="Vicario S."/>
            <person name="Vieira F.G."/>
            <person name="Vilella A.J."/>
            <person name="Villasante A."/>
            <person name="Walenz B."/>
            <person name="Wang J."/>
            <person name="Wasserman M."/>
            <person name="Watts T."/>
            <person name="Wilson D."/>
            <person name="Wilson R.K."/>
            <person name="Wing R.A."/>
            <person name="Wolfner M.F."/>
            <person name="Wong A."/>
            <person name="Wong G.K."/>
            <person name="Wu C.I."/>
            <person name="Wu G."/>
            <person name="Yamamoto D."/>
            <person name="Yang H.P."/>
            <person name="Yang S.P."/>
            <person name="Yorke J.A."/>
            <person name="Yoshida K."/>
            <person name="Zdobnov E."/>
            <person name="Zhang P."/>
            <person name="Zhang Y."/>
            <person name="Zimin A.V."/>
            <person name="Baldwin J."/>
            <person name="Abdouelleil A."/>
            <person name="Abdulkadir J."/>
            <person name="Abebe A."/>
            <person name="Abera B."/>
            <person name="Abreu J."/>
            <person name="Acer S.C."/>
            <person name="Aftuck L."/>
            <person name="Alexander A."/>
            <person name="An P."/>
            <person name="Anderson E."/>
            <person name="Anderson S."/>
            <person name="Arachi H."/>
            <person name="Azer M."/>
            <person name="Bachantsang P."/>
            <person name="Barry A."/>
            <person name="Bayul T."/>
            <person name="Berlin A."/>
            <person name="Bessette D."/>
            <person name="Bloom T."/>
            <person name="Blye J."/>
            <person name="Boguslavskiy L."/>
            <person name="Bonnet C."/>
            <person name="Boukhgalter B."/>
            <person name="Bourzgui I."/>
            <person name="Brown A."/>
            <person name="Cahill P."/>
            <person name="Channer S."/>
            <person name="Cheshatsang Y."/>
            <person name="Chuda L."/>
            <person name="Citroen M."/>
            <person name="Collymore A."/>
            <person name="Cooke P."/>
            <person name="Costello M."/>
            <person name="D'Aco K."/>
            <person name="Daza R."/>
            <person name="De Haan G."/>
            <person name="DeGray S."/>
            <person name="DeMaso C."/>
            <person name="Dhargay N."/>
            <person name="Dooley K."/>
            <person name="Dooley E."/>
            <person name="Doricent M."/>
            <person name="Dorje P."/>
            <person name="Dorjee K."/>
            <person name="Dupes A."/>
            <person name="Elong R."/>
            <person name="Falk J."/>
            <person name="Farina A."/>
            <person name="Faro S."/>
            <person name="Ferguson D."/>
            <person name="Fisher S."/>
            <person name="Foley C.D."/>
            <person name="Franke A."/>
            <person name="Friedrich D."/>
            <person name="Gadbois L."/>
            <person name="Gearin G."/>
            <person name="Gearin C.R."/>
            <person name="Giannoukos G."/>
            <person name="Goode T."/>
            <person name="Graham J."/>
            <person name="Grandbois E."/>
            <person name="Grewal S."/>
            <person name="Gyaltsen K."/>
            <person name="Hafez N."/>
            <person name="Hagos B."/>
            <person name="Hall J."/>
            <person name="Henson C."/>
            <person name="Hollinger A."/>
            <person name="Honan T."/>
            <person name="Huard M.D."/>
            <person name="Hughes L."/>
            <person name="Hurhula B."/>
            <person name="Husby M.E."/>
            <person name="Kamat A."/>
            <person name="Kanga B."/>
            <person name="Kashin S."/>
            <person name="Khazanovich D."/>
            <person name="Kisner P."/>
            <person name="Lance K."/>
            <person name="Lara M."/>
            <person name="Lee W."/>
            <person name="Lennon N."/>
            <person name="Letendre F."/>
            <person name="LeVine R."/>
            <person name="Lipovsky A."/>
            <person name="Liu X."/>
            <person name="Liu J."/>
            <person name="Liu S."/>
            <person name="Lokyitsang T."/>
            <person name="Lokyitsang Y."/>
            <person name="Lubonja R."/>
            <person name="Lui A."/>
            <person name="MacDonald P."/>
            <person name="Magnisalis V."/>
            <person name="Maru K."/>
            <person name="Matthews C."/>
            <person name="McCusker W."/>
            <person name="McDonough S."/>
            <person name="Mehta T."/>
            <person name="Meldrim J."/>
            <person name="Meneus L."/>
            <person name="Mihai O."/>
            <person name="Mihalev A."/>
            <person name="Mihova T."/>
            <person name="Mittelman R."/>
            <person name="Mlenga V."/>
            <person name="Montmayeur A."/>
            <person name="Mulrain L."/>
            <person name="Navidi A."/>
            <person name="Naylor J."/>
            <person name="Negash T."/>
            <person name="Nguyen T."/>
            <person name="Nguyen N."/>
            <person name="Nicol R."/>
            <person name="Norbu C."/>
            <person name="Norbu N."/>
            <person name="Novod N."/>
            <person name="O'Neill B."/>
            <person name="Osman S."/>
            <person name="Markiewicz E."/>
            <person name="Oyono O.L."/>
            <person name="Patti C."/>
            <person name="Phunkhang P."/>
            <person name="Pierre F."/>
            <person name="Priest M."/>
            <person name="Raghuraman S."/>
            <person name="Rege F."/>
            <person name="Reyes R."/>
            <person name="Rise C."/>
            <person name="Rogov P."/>
            <person name="Ross K."/>
            <person name="Ryan E."/>
            <person name="Settipalli S."/>
            <person name="Shea T."/>
            <person name="Sherpa N."/>
            <person name="Shi L."/>
            <person name="Shih D."/>
            <person name="Sparrow T."/>
            <person name="Spaulding J."/>
            <person name="Stalker J."/>
            <person name="Stange-Thomann N."/>
            <person name="Stavropoulos S."/>
            <person name="Stone C."/>
            <person name="Strader C."/>
            <person name="Tesfaye S."/>
            <person name="Thomson T."/>
            <person name="Thoulutsang Y."/>
            <person name="Thoulutsang D."/>
            <person name="Topham K."/>
            <person name="Topping I."/>
            <person name="Tsamla T."/>
            <person name="Vassiliev H."/>
            <person name="Vo A."/>
            <person name="Wangchuk T."/>
            <person name="Wangdi T."/>
            <person name="Weiand M."/>
            <person name="Wilkinson J."/>
            <person name="Wilson A."/>
            <person name="Yadav S."/>
            <person name="Young G."/>
            <person name="Yu Q."/>
            <person name="Zembek L."/>
            <person name="Zhong D."/>
            <person name="Zimmer A."/>
            <person name="Zwirko Z."/>
            <person name="Jaffe D.B."/>
            <person name="Alvarez P."/>
            <person name="Brockman W."/>
            <person name="Butler J."/>
            <person name="Chin C."/>
            <person name="Gnerre S."/>
            <person name="Grabherr M."/>
            <person name="Kleber M."/>
            <person name="Mauceli E."/>
            <person name="MacCallum I."/>
        </authorList>
    </citation>
    <scope>NUCLEOTIDE SEQUENCE [LARGE SCALE GENOMIC DNA]</scope>
    <source>
        <strain evidence="4">Rob3c / Tucson 14021-0248.25</strain>
    </source>
</reference>
<feature type="compositionally biased region" description="Low complexity" evidence="2">
    <location>
        <begin position="78"/>
        <end position="92"/>
    </location>
</feature>
<keyword evidence="4" id="KW-1185">Reference proteome</keyword>
<dbReference type="HOGENOM" id="CLU_1099490_0_0_1"/>
<evidence type="ECO:0000256" key="2">
    <source>
        <dbReference type="SAM" id="MobiDB-lite"/>
    </source>
</evidence>